<dbReference type="PROSITE" id="PS01095">
    <property type="entry name" value="GH18_1"/>
    <property type="match status" value="1"/>
</dbReference>
<dbReference type="CDD" id="cd02877">
    <property type="entry name" value="GH18_hevamine_XipI_class_III"/>
    <property type="match status" value="1"/>
</dbReference>
<gene>
    <name evidence="13" type="ORF">BCR34DRAFT_46428</name>
</gene>
<evidence type="ECO:0000256" key="6">
    <source>
        <dbReference type="ARBA" id="ARBA00023277"/>
    </source>
</evidence>
<dbReference type="GO" id="GO:0008843">
    <property type="term" value="F:endochitinase activity"/>
    <property type="evidence" value="ECO:0007669"/>
    <property type="project" value="UniProtKB-EC"/>
</dbReference>
<keyword evidence="8" id="KW-0624">Polysaccharide degradation</keyword>
<dbReference type="InterPro" id="IPR045321">
    <property type="entry name" value="Cts1-like"/>
</dbReference>
<evidence type="ECO:0000256" key="3">
    <source>
        <dbReference type="ARBA" id="ARBA00022669"/>
    </source>
</evidence>
<keyword evidence="14" id="KW-1185">Reference proteome</keyword>
<dbReference type="Proteomes" id="UP000193144">
    <property type="component" value="Unassembled WGS sequence"/>
</dbReference>
<feature type="region of interest" description="Disordered" evidence="10">
    <location>
        <begin position="527"/>
        <end position="550"/>
    </location>
</feature>
<keyword evidence="7" id="KW-0326">Glycosidase</keyword>
<evidence type="ECO:0000259" key="12">
    <source>
        <dbReference type="PROSITE" id="PS51910"/>
    </source>
</evidence>
<dbReference type="InterPro" id="IPR050542">
    <property type="entry name" value="Glycosyl_Hydrlase18_Chitinase"/>
</dbReference>
<comment type="catalytic activity">
    <reaction evidence="1">
        <text>Random endo-hydrolysis of N-acetyl-beta-D-glucosaminide (1-&gt;4)-beta-linkages in chitin and chitodextrins.</text>
        <dbReference type="EC" id="3.2.1.14"/>
    </reaction>
</comment>
<protein>
    <recommendedName>
        <fullName evidence="2">chitinase</fullName>
        <ecNumber evidence="2">3.2.1.14</ecNumber>
    </recommendedName>
</protein>
<keyword evidence="4 13" id="KW-0378">Hydrolase</keyword>
<evidence type="ECO:0000256" key="2">
    <source>
        <dbReference type="ARBA" id="ARBA00012729"/>
    </source>
</evidence>
<dbReference type="GO" id="GO:0000272">
    <property type="term" value="P:polysaccharide catabolic process"/>
    <property type="evidence" value="ECO:0007669"/>
    <property type="project" value="UniProtKB-KW"/>
</dbReference>
<dbReference type="OrthoDB" id="6020543at2759"/>
<comment type="similarity">
    <text evidence="9">Belongs to the glycosyl hydrolase 18 family. Chitinase class III subfamily.</text>
</comment>
<dbReference type="AlphaFoldDB" id="A0A1Y1Z643"/>
<keyword evidence="11" id="KW-0732">Signal</keyword>
<dbReference type="GO" id="GO:0006032">
    <property type="term" value="P:chitin catabolic process"/>
    <property type="evidence" value="ECO:0007669"/>
    <property type="project" value="UniProtKB-KW"/>
</dbReference>
<dbReference type="GO" id="GO:0005576">
    <property type="term" value="C:extracellular region"/>
    <property type="evidence" value="ECO:0007669"/>
    <property type="project" value="TreeGrafter"/>
</dbReference>
<evidence type="ECO:0000256" key="10">
    <source>
        <dbReference type="SAM" id="MobiDB-lite"/>
    </source>
</evidence>
<comment type="caution">
    <text evidence="13">The sequence shown here is derived from an EMBL/GenBank/DDBJ whole genome shotgun (WGS) entry which is preliminary data.</text>
</comment>
<evidence type="ECO:0000256" key="1">
    <source>
        <dbReference type="ARBA" id="ARBA00000822"/>
    </source>
</evidence>
<evidence type="ECO:0000313" key="14">
    <source>
        <dbReference type="Proteomes" id="UP000193144"/>
    </source>
</evidence>
<dbReference type="PROSITE" id="PS51910">
    <property type="entry name" value="GH18_2"/>
    <property type="match status" value="1"/>
</dbReference>
<dbReference type="InterPro" id="IPR001223">
    <property type="entry name" value="Glyco_hydro18_cat"/>
</dbReference>
<evidence type="ECO:0000256" key="9">
    <source>
        <dbReference type="ARBA" id="ARBA00025727"/>
    </source>
</evidence>
<keyword evidence="3" id="KW-0147">Chitin-binding</keyword>
<dbReference type="Gene3D" id="3.20.20.80">
    <property type="entry name" value="Glycosidases"/>
    <property type="match status" value="1"/>
</dbReference>
<keyword evidence="5" id="KW-0146">Chitin degradation</keyword>
<sequence>MMSSNSYFRAAAVAAAVLAPTASAVFNAASSTNVAMYWGQGAYQIPLTDVCNDPSIDIVNIGFVNGFPKNTSDYPSTNFANACDAEWFTRPDGIKSQLLSKCPSIGPGIKECQAKGKKVLLSIGGGWPTDYYLANDAVAKYFASFLWGAFGPQTQSWVDAGKPRPFGDAAFDGFDLDIESFMAQPPYPEYQYKYYDVFVTRLRALMAQAQDKAARYISAAPQCIIPDVRLSDAIKKSKFDWIFVQFYNTPSCSTRAGYNGLSNPSTSTFTFDKWASWLIQNSFDKSVKLYMGMTAGVDGAPNDEAAYLTPTEASKLISTYKTRNPGIFGGVMLWEATVSAKNMICNDGYATWIKKILNGKFVNEKCPASSSSSSVVSSTSLSSSSSSTPISTTSSSASSTPISSSSSYVYPSSTTVSSTSASSTPASSSSSAVSSSSSSSSSSITSSASSTVYSNSATSSSPVSSSSSTSEAYSSTSTSEAYSSTSTSEAYSSTSTSEVYSSTSTSEVYSSTSTSEVYSSTSTSEVYSSTSASSSSTSEIYPSSTLSSSSTESVVYPSYTSSFSVYSTSHYYYNTSTPCTSSTLSTESASSTGGPYYPSSSSTPCSSSASSTGGPYYPGSSSVSSTGGPYYPSSSSTPCSSSASSTGGPYYPSSSAVSSTGGPYYPSSSSTPCSSSASSTGGLYYPSSTGGSYPPVSTGGPYYPSSSGVPYPPVSTGGPYYPASSSGMDYPHTAITTVITTSYVDICPTGLTTIHTTITTTVYETAKPTAAYPEGWYTTVAVCHVCGPKPTTVTLTKPITVYPTGPAYTPVPSVEQYKPSVTPSPYTEGATTEVQTSTSTEYVYVTLTKVPVPAKSYTPAPYPAVNGTATYTVIPVPYPSGTGAASSSAAYLPSGTYSPVSFQGSASRFGAGVLSVVVVAVAAVVAL</sequence>
<dbReference type="GO" id="GO:0008061">
    <property type="term" value="F:chitin binding"/>
    <property type="evidence" value="ECO:0007669"/>
    <property type="project" value="UniProtKB-KW"/>
</dbReference>
<dbReference type="InterPro" id="IPR001579">
    <property type="entry name" value="Glyco_hydro_18_chit_AS"/>
</dbReference>
<dbReference type="PANTHER" id="PTHR45708:SF49">
    <property type="entry name" value="ENDOCHITINASE"/>
    <property type="match status" value="1"/>
</dbReference>
<evidence type="ECO:0000256" key="4">
    <source>
        <dbReference type="ARBA" id="ARBA00022801"/>
    </source>
</evidence>
<dbReference type="STRING" id="1231657.A0A1Y1Z643"/>
<feature type="region of interest" description="Disordered" evidence="10">
    <location>
        <begin position="365"/>
        <end position="479"/>
    </location>
</feature>
<organism evidence="13 14">
    <name type="scientific">Clohesyomyces aquaticus</name>
    <dbReference type="NCBI Taxonomy" id="1231657"/>
    <lineage>
        <taxon>Eukaryota</taxon>
        <taxon>Fungi</taxon>
        <taxon>Dikarya</taxon>
        <taxon>Ascomycota</taxon>
        <taxon>Pezizomycotina</taxon>
        <taxon>Dothideomycetes</taxon>
        <taxon>Pleosporomycetidae</taxon>
        <taxon>Pleosporales</taxon>
        <taxon>Lindgomycetaceae</taxon>
        <taxon>Clohesyomyces</taxon>
    </lineage>
</organism>
<keyword evidence="6" id="KW-0119">Carbohydrate metabolism</keyword>
<reference evidence="13 14" key="1">
    <citation type="submission" date="2016-07" db="EMBL/GenBank/DDBJ databases">
        <title>Pervasive Adenine N6-methylation of Active Genes in Fungi.</title>
        <authorList>
            <consortium name="DOE Joint Genome Institute"/>
            <person name="Mondo S.J."/>
            <person name="Dannebaum R.O."/>
            <person name="Kuo R.C."/>
            <person name="Labutti K."/>
            <person name="Haridas S."/>
            <person name="Kuo A."/>
            <person name="Salamov A."/>
            <person name="Ahrendt S.R."/>
            <person name="Lipzen A."/>
            <person name="Sullivan W."/>
            <person name="Andreopoulos W.B."/>
            <person name="Clum A."/>
            <person name="Lindquist E."/>
            <person name="Daum C."/>
            <person name="Ramamoorthy G.K."/>
            <person name="Gryganskyi A."/>
            <person name="Culley D."/>
            <person name="Magnuson J.K."/>
            <person name="James T.Y."/>
            <person name="O'Malley M.A."/>
            <person name="Stajich J.E."/>
            <person name="Spatafora J.W."/>
            <person name="Visel A."/>
            <person name="Grigoriev I.V."/>
        </authorList>
    </citation>
    <scope>NUCLEOTIDE SEQUENCE [LARGE SCALE GENOMIC DNA]</scope>
    <source>
        <strain evidence="13 14">CBS 115471</strain>
    </source>
</reference>
<feature type="compositionally biased region" description="Low complexity" evidence="10">
    <location>
        <begin position="368"/>
        <end position="479"/>
    </location>
</feature>
<feature type="chain" id="PRO_5011004613" description="chitinase" evidence="11">
    <location>
        <begin position="25"/>
        <end position="927"/>
    </location>
</feature>
<dbReference type="SUPFAM" id="SSF51445">
    <property type="entry name" value="(Trans)glycosidases"/>
    <property type="match status" value="1"/>
</dbReference>
<evidence type="ECO:0000256" key="11">
    <source>
        <dbReference type="SAM" id="SignalP"/>
    </source>
</evidence>
<dbReference type="EC" id="3.2.1.14" evidence="2"/>
<feature type="domain" description="GH18" evidence="12">
    <location>
        <begin position="32"/>
        <end position="360"/>
    </location>
</feature>
<feature type="signal peptide" evidence="11">
    <location>
        <begin position="1"/>
        <end position="24"/>
    </location>
</feature>
<dbReference type="InterPro" id="IPR017853">
    <property type="entry name" value="GH"/>
</dbReference>
<evidence type="ECO:0000256" key="7">
    <source>
        <dbReference type="ARBA" id="ARBA00023295"/>
    </source>
</evidence>
<evidence type="ECO:0000256" key="8">
    <source>
        <dbReference type="ARBA" id="ARBA00023326"/>
    </source>
</evidence>
<evidence type="ECO:0000256" key="5">
    <source>
        <dbReference type="ARBA" id="ARBA00023024"/>
    </source>
</evidence>
<evidence type="ECO:0000313" key="13">
    <source>
        <dbReference type="EMBL" id="ORY05275.1"/>
    </source>
</evidence>
<accession>A0A1Y1Z643</accession>
<dbReference type="PANTHER" id="PTHR45708">
    <property type="entry name" value="ENDOCHITINASE"/>
    <property type="match status" value="1"/>
</dbReference>
<name>A0A1Y1Z643_9PLEO</name>
<dbReference type="EMBL" id="MCFA01000127">
    <property type="protein sequence ID" value="ORY05275.1"/>
    <property type="molecule type" value="Genomic_DNA"/>
</dbReference>
<proteinExistence type="inferred from homology"/>